<evidence type="ECO:0000313" key="16">
    <source>
        <dbReference type="Proteomes" id="UP000029994"/>
    </source>
</evidence>
<feature type="transmembrane region" description="Helical" evidence="13">
    <location>
        <begin position="44"/>
        <end position="65"/>
    </location>
</feature>
<dbReference type="SUPFAM" id="SSF81342">
    <property type="entry name" value="Transmembrane di-heme cytochromes"/>
    <property type="match status" value="1"/>
</dbReference>
<keyword evidence="10" id="KW-0408">Iron</keyword>
<dbReference type="GO" id="GO:0020037">
    <property type="term" value="F:heme binding"/>
    <property type="evidence" value="ECO:0007669"/>
    <property type="project" value="TreeGrafter"/>
</dbReference>
<proteinExistence type="inferred from homology"/>
<protein>
    <submittedName>
        <fullName evidence="15">Cytochrome B561</fullName>
    </submittedName>
</protein>
<keyword evidence="16" id="KW-1185">Reference proteome</keyword>
<keyword evidence="11 13" id="KW-0472">Membrane</keyword>
<dbReference type="GeneID" id="43683543"/>
<dbReference type="STRING" id="29495.EA26_10175"/>
<accession>A0A099LVD8</accession>
<feature type="transmembrane region" description="Helical" evidence="13">
    <location>
        <begin position="12"/>
        <end position="32"/>
    </location>
</feature>
<evidence type="ECO:0000256" key="12">
    <source>
        <dbReference type="ARBA" id="ARBA00037975"/>
    </source>
</evidence>
<feature type="domain" description="Cytochrome b561 bacterial/Ni-hydrogenase" evidence="14">
    <location>
        <begin position="7"/>
        <end position="175"/>
    </location>
</feature>
<evidence type="ECO:0000256" key="4">
    <source>
        <dbReference type="ARBA" id="ARBA00022475"/>
    </source>
</evidence>
<evidence type="ECO:0000256" key="10">
    <source>
        <dbReference type="ARBA" id="ARBA00023004"/>
    </source>
</evidence>
<dbReference type="Pfam" id="PF01292">
    <property type="entry name" value="Ni_hydr_CYTB"/>
    <property type="match status" value="1"/>
</dbReference>
<dbReference type="PANTHER" id="PTHR30529">
    <property type="entry name" value="CYTOCHROME B561"/>
    <property type="match status" value="1"/>
</dbReference>
<keyword evidence="9 13" id="KW-1133">Transmembrane helix</keyword>
<keyword evidence="8" id="KW-0249">Electron transport</keyword>
<dbReference type="InterPro" id="IPR016174">
    <property type="entry name" value="Di-haem_cyt_TM"/>
</dbReference>
<reference evidence="15 16" key="1">
    <citation type="submission" date="2014-04" db="EMBL/GenBank/DDBJ databases">
        <title>Genome sequencing of Vibrio navarrensis strains.</title>
        <authorList>
            <person name="Gladney L.M."/>
            <person name="Katz L.S."/>
            <person name="Marino-Ramirez L."/>
            <person name="Jordan I.K."/>
        </authorList>
    </citation>
    <scope>NUCLEOTIDE SEQUENCE [LARGE SCALE GENOMIC DNA]</scope>
    <source>
        <strain evidence="15 16">ATCC 51183</strain>
    </source>
</reference>
<evidence type="ECO:0000313" key="15">
    <source>
        <dbReference type="EMBL" id="KGK11649.1"/>
    </source>
</evidence>
<name>A0A099LVD8_9VIBR</name>
<dbReference type="EMBL" id="JMCG01000001">
    <property type="protein sequence ID" value="KGK11649.1"/>
    <property type="molecule type" value="Genomic_DNA"/>
</dbReference>
<evidence type="ECO:0000256" key="1">
    <source>
        <dbReference type="ARBA" id="ARBA00001970"/>
    </source>
</evidence>
<dbReference type="RefSeq" id="WP_039428973.1">
    <property type="nucleotide sequence ID" value="NZ_CP061844.1"/>
</dbReference>
<evidence type="ECO:0000256" key="5">
    <source>
        <dbReference type="ARBA" id="ARBA00022617"/>
    </source>
</evidence>
<dbReference type="Proteomes" id="UP000029994">
    <property type="component" value="Unassembled WGS sequence"/>
</dbReference>
<dbReference type="GO" id="GO:0046872">
    <property type="term" value="F:metal ion binding"/>
    <property type="evidence" value="ECO:0007669"/>
    <property type="project" value="UniProtKB-KW"/>
</dbReference>
<comment type="caution">
    <text evidence="15">The sequence shown here is derived from an EMBL/GenBank/DDBJ whole genome shotgun (WGS) entry which is preliminary data.</text>
</comment>
<gene>
    <name evidence="15" type="ORF">EA26_10175</name>
</gene>
<keyword evidence="4" id="KW-1003">Cell membrane</keyword>
<evidence type="ECO:0000259" key="14">
    <source>
        <dbReference type="Pfam" id="PF01292"/>
    </source>
</evidence>
<dbReference type="GO" id="GO:0022904">
    <property type="term" value="P:respiratory electron transport chain"/>
    <property type="evidence" value="ECO:0007669"/>
    <property type="project" value="InterPro"/>
</dbReference>
<dbReference type="Gene3D" id="1.20.950.20">
    <property type="entry name" value="Transmembrane di-heme cytochromes, Chain C"/>
    <property type="match status" value="1"/>
</dbReference>
<evidence type="ECO:0000256" key="7">
    <source>
        <dbReference type="ARBA" id="ARBA00022723"/>
    </source>
</evidence>
<keyword evidence="6 13" id="KW-0812">Transmembrane</keyword>
<evidence type="ECO:0000256" key="13">
    <source>
        <dbReference type="SAM" id="Phobius"/>
    </source>
</evidence>
<evidence type="ECO:0000256" key="8">
    <source>
        <dbReference type="ARBA" id="ARBA00022982"/>
    </source>
</evidence>
<keyword evidence="3" id="KW-0813">Transport</keyword>
<evidence type="ECO:0000256" key="9">
    <source>
        <dbReference type="ARBA" id="ARBA00022989"/>
    </source>
</evidence>
<dbReference type="GO" id="GO:0009055">
    <property type="term" value="F:electron transfer activity"/>
    <property type="evidence" value="ECO:0007669"/>
    <property type="project" value="InterPro"/>
</dbReference>
<keyword evidence="5" id="KW-0349">Heme</keyword>
<keyword evidence="7" id="KW-0479">Metal-binding</keyword>
<dbReference type="InterPro" id="IPR052168">
    <property type="entry name" value="Cytochrome_b561_oxidase"/>
</dbReference>
<dbReference type="eggNOG" id="COG3038">
    <property type="taxonomic scope" value="Bacteria"/>
</dbReference>
<dbReference type="PANTHER" id="PTHR30529:SF7">
    <property type="entry name" value="CYTOCHROME B561 BACTERIAL_NI-HYDROGENASE DOMAIN-CONTAINING PROTEIN"/>
    <property type="match status" value="1"/>
</dbReference>
<dbReference type="InterPro" id="IPR011577">
    <property type="entry name" value="Cyt_b561_bac/Ni-Hgenase"/>
</dbReference>
<comment type="cofactor">
    <cofactor evidence="1">
        <name>heme b</name>
        <dbReference type="ChEBI" id="CHEBI:60344"/>
    </cofactor>
</comment>
<evidence type="ECO:0000256" key="3">
    <source>
        <dbReference type="ARBA" id="ARBA00022448"/>
    </source>
</evidence>
<evidence type="ECO:0000256" key="6">
    <source>
        <dbReference type="ARBA" id="ARBA00022692"/>
    </source>
</evidence>
<organism evidence="15 16">
    <name type="scientific">Vibrio navarrensis</name>
    <dbReference type="NCBI Taxonomy" id="29495"/>
    <lineage>
        <taxon>Bacteria</taxon>
        <taxon>Pseudomonadati</taxon>
        <taxon>Pseudomonadota</taxon>
        <taxon>Gammaproteobacteria</taxon>
        <taxon>Vibrionales</taxon>
        <taxon>Vibrionaceae</taxon>
        <taxon>Vibrio</taxon>
    </lineage>
</organism>
<feature type="transmembrane region" description="Helical" evidence="13">
    <location>
        <begin position="86"/>
        <end position="111"/>
    </location>
</feature>
<evidence type="ECO:0000256" key="2">
    <source>
        <dbReference type="ARBA" id="ARBA00004651"/>
    </source>
</evidence>
<feature type="transmembrane region" description="Helical" evidence="13">
    <location>
        <begin position="138"/>
        <end position="159"/>
    </location>
</feature>
<comment type="subcellular location">
    <subcellularLocation>
        <location evidence="2">Cell membrane</location>
        <topology evidence="2">Multi-pass membrane protein</topology>
    </subcellularLocation>
</comment>
<dbReference type="GO" id="GO:0005886">
    <property type="term" value="C:plasma membrane"/>
    <property type="evidence" value="ECO:0007669"/>
    <property type="project" value="UniProtKB-SubCell"/>
</dbReference>
<dbReference type="AlphaFoldDB" id="A0A099LVD8"/>
<evidence type="ECO:0000256" key="11">
    <source>
        <dbReference type="ARBA" id="ARBA00023136"/>
    </source>
</evidence>
<comment type="similarity">
    <text evidence="12">Belongs to the cytochrome b561 family.</text>
</comment>
<sequence>MSNNKSYSKLSVALHWIIALAFITVFAVGAYMSDLPRGPEKGEIVALHKSFGVLVLMLAIARIVWRIKEGAISPVAPMPAWQEKAAKAIHGLLLLATLAMPVSGVVMNIGAGRALEVFGFTLVAASEKTPWMQEVGSAIHHTAPPIIIAILLVHILAVLKHQWVDKDATMARMLGRG</sequence>